<name>A0AAJ1EQF4_MEDGN</name>
<evidence type="ECO:0000313" key="2">
    <source>
        <dbReference type="EMBL" id="MCB5493761.1"/>
    </source>
</evidence>
<dbReference type="AlphaFoldDB" id="A0AAJ1EQF4"/>
<evidence type="ECO:0000256" key="1">
    <source>
        <dbReference type="SAM" id="SignalP"/>
    </source>
</evidence>
<protein>
    <recommendedName>
        <fullName evidence="4">Lipoprotein</fullName>
    </recommendedName>
</protein>
<accession>A0AAJ1EQF4</accession>
<gene>
    <name evidence="2" type="ORF">LIQ10_08400</name>
</gene>
<organism evidence="2 3">
    <name type="scientific">Mediterraneibacter gnavus</name>
    <name type="common">Ruminococcus gnavus</name>
    <dbReference type="NCBI Taxonomy" id="33038"/>
    <lineage>
        <taxon>Bacteria</taxon>
        <taxon>Bacillati</taxon>
        <taxon>Bacillota</taxon>
        <taxon>Clostridia</taxon>
        <taxon>Lachnospirales</taxon>
        <taxon>Lachnospiraceae</taxon>
        <taxon>Mediterraneibacter</taxon>
    </lineage>
</organism>
<dbReference type="Proteomes" id="UP001297422">
    <property type="component" value="Unassembled WGS sequence"/>
</dbReference>
<reference evidence="2" key="1">
    <citation type="submission" date="2021-10" db="EMBL/GenBank/DDBJ databases">
        <title>Collection of gut derived symbiotic bacterial strains cultured from healthy donors.</title>
        <authorList>
            <person name="Lin H."/>
            <person name="Littmann E."/>
            <person name="Claire K."/>
            <person name="Pamer E."/>
        </authorList>
    </citation>
    <scope>NUCLEOTIDE SEQUENCE</scope>
    <source>
        <strain evidence="2">MSK.23.4</strain>
    </source>
</reference>
<evidence type="ECO:0000313" key="3">
    <source>
        <dbReference type="Proteomes" id="UP001297422"/>
    </source>
</evidence>
<feature type="signal peptide" evidence="1">
    <location>
        <begin position="1"/>
        <end position="26"/>
    </location>
</feature>
<sequence length="159" mass="18392">MKKNMKILVGLFSIMLCLFISGCGNRGTDTKEASGFTDFENIEKEYLETLQELNWPENMELPTALEGETADQFQIGYGVTRASMLWEYAWEKEWLETYTSDTERAERALQELEKAPEMLYMSPQKCDDATREYFKENLEKAKLGDPSGFEENIRLNAPE</sequence>
<dbReference type="EMBL" id="JAJBNC010000011">
    <property type="protein sequence ID" value="MCB5493761.1"/>
    <property type="molecule type" value="Genomic_DNA"/>
</dbReference>
<dbReference type="RefSeq" id="WP_173879585.1">
    <property type="nucleotide sequence ID" value="NZ_JAAIMT010000027.1"/>
</dbReference>
<feature type="chain" id="PRO_5042489412" description="Lipoprotein" evidence="1">
    <location>
        <begin position="27"/>
        <end position="159"/>
    </location>
</feature>
<keyword evidence="1" id="KW-0732">Signal</keyword>
<dbReference type="PROSITE" id="PS51257">
    <property type="entry name" value="PROKAR_LIPOPROTEIN"/>
    <property type="match status" value="1"/>
</dbReference>
<evidence type="ECO:0008006" key="4">
    <source>
        <dbReference type="Google" id="ProtNLM"/>
    </source>
</evidence>
<proteinExistence type="predicted"/>
<comment type="caution">
    <text evidence="2">The sequence shown here is derived from an EMBL/GenBank/DDBJ whole genome shotgun (WGS) entry which is preliminary data.</text>
</comment>